<feature type="transmembrane region" description="Helical" evidence="1">
    <location>
        <begin position="84"/>
        <end position="107"/>
    </location>
</feature>
<organism evidence="2 3">
    <name type="scientific">Leptolyngbya iicbica LK</name>
    <dbReference type="NCBI Taxonomy" id="2294035"/>
    <lineage>
        <taxon>Bacteria</taxon>
        <taxon>Bacillati</taxon>
        <taxon>Cyanobacteriota</taxon>
        <taxon>Cyanophyceae</taxon>
        <taxon>Leptolyngbyales</taxon>
        <taxon>Leptolyngbyaceae</taxon>
        <taxon>Leptolyngbya group</taxon>
        <taxon>Leptolyngbya</taxon>
        <taxon>Leptolyngbya iicbica</taxon>
    </lineage>
</organism>
<dbReference type="RefSeq" id="WP_052288468.1">
    <property type="nucleotide sequence ID" value="NZ_QVFV01000002.1"/>
</dbReference>
<dbReference type="Proteomes" id="UP000292459">
    <property type="component" value="Unassembled WGS sequence"/>
</dbReference>
<keyword evidence="3" id="KW-1185">Reference proteome</keyword>
<keyword evidence="1" id="KW-0812">Transmembrane</keyword>
<keyword evidence="1" id="KW-1133">Transmembrane helix</keyword>
<sequence length="161" mass="18263">MAAGSPNQAFERFLNSLPPDVVASFNSHQLQAMSLAMQPQPRKHSVDFRITLPVLWKKFYLVLLIGAERRTAERRRVERQQHPIWTLGNVSLIMILIGLGLLAALGISQLRGASSVLLQPEEIRQTSPVVIPFVDNETDCVNSGRSWENDECIDYIHDRRF</sequence>
<evidence type="ECO:0000313" key="3">
    <source>
        <dbReference type="Proteomes" id="UP000292459"/>
    </source>
</evidence>
<keyword evidence="1" id="KW-0472">Membrane</keyword>
<reference evidence="2 3" key="1">
    <citation type="submission" date="2018-11" db="EMBL/GenBank/DDBJ databases">
        <title>Whole genome sequencing of an environmental sample.</title>
        <authorList>
            <person name="Sarangi A.N."/>
            <person name="Singh D."/>
            <person name="Tripathy S."/>
        </authorList>
    </citation>
    <scope>NUCLEOTIDE SEQUENCE [LARGE SCALE GENOMIC DNA]</scope>
    <source>
        <strain evidence="2 3">Lakshadweep</strain>
    </source>
</reference>
<proteinExistence type="predicted"/>
<evidence type="ECO:0000256" key="1">
    <source>
        <dbReference type="SAM" id="Phobius"/>
    </source>
</evidence>
<evidence type="ECO:0000313" key="2">
    <source>
        <dbReference type="EMBL" id="RZM79670.1"/>
    </source>
</evidence>
<dbReference type="OrthoDB" id="530643at2"/>
<dbReference type="EMBL" id="QVFV01000002">
    <property type="protein sequence ID" value="RZM79670.1"/>
    <property type="molecule type" value="Genomic_DNA"/>
</dbReference>
<comment type="caution">
    <text evidence="2">The sequence shown here is derived from an EMBL/GenBank/DDBJ whole genome shotgun (WGS) entry which is preliminary data.</text>
</comment>
<accession>A0A4Q7E8Y9</accession>
<dbReference type="AlphaFoldDB" id="A0A4Q7E8Y9"/>
<protein>
    <submittedName>
        <fullName evidence="2">Uncharacterized protein</fullName>
    </submittedName>
</protein>
<name>A0A4Q7E8Y9_9CYAN</name>
<gene>
    <name evidence="2" type="ORF">DYY88_13280</name>
</gene>